<accession>A0A2G1QMD6</accession>
<dbReference type="EMBL" id="PDVP01000007">
    <property type="protein sequence ID" value="PHP66685.1"/>
    <property type="molecule type" value="Genomic_DNA"/>
</dbReference>
<feature type="transmembrane region" description="Helical" evidence="9">
    <location>
        <begin position="192"/>
        <end position="215"/>
    </location>
</feature>
<comment type="subcellular location">
    <subcellularLocation>
        <location evidence="1">Cell membrane</location>
        <topology evidence="1">Multi-pass membrane protein</topology>
    </subcellularLocation>
</comment>
<feature type="transmembrane region" description="Helical" evidence="9">
    <location>
        <begin position="91"/>
        <end position="109"/>
    </location>
</feature>
<evidence type="ECO:0000256" key="6">
    <source>
        <dbReference type="ARBA" id="ARBA00022989"/>
    </source>
</evidence>
<evidence type="ECO:0000313" key="10">
    <source>
        <dbReference type="EMBL" id="PHP66685.1"/>
    </source>
</evidence>
<keyword evidence="3" id="KW-1003">Cell membrane</keyword>
<sequence>MEQFLQVLLSGLATGSIYALAAIGFTLVWQAAQTVNFAQGEFVMLPAFFVLIAMNSGLPLPLALIVALAVSVFVLGFLFKKAIVEPMQKHGNGGGLSLIIATMALAIFLKESVKEFYGAEAQPYPPLISGGTWNIGGAIVSVTDIAHLAISLGVVVGLTLFLNRTRTGRAMQATAQNPAVAEILGVDTNRMVLYTFLINAALASLASFLITPVYLAKFSNGEYLGLIAFIAAIVGGFNQIRGALAGGLLIGVLDNITATYITAEYRAAIPLVLLIGIILFRPQGLLGTSEGRTV</sequence>
<dbReference type="InterPro" id="IPR001851">
    <property type="entry name" value="ABC_transp_permease"/>
</dbReference>
<reference evidence="10 11" key="1">
    <citation type="submission" date="2017-10" db="EMBL/GenBank/DDBJ databases">
        <title>Sedimentibacterium mangrovi gen. nov., sp. nov., a novel member of family Phyllobacteriacea isolated from mangrove sediment.</title>
        <authorList>
            <person name="Liao H."/>
            <person name="Tian Y."/>
        </authorList>
    </citation>
    <scope>NUCLEOTIDE SEQUENCE [LARGE SCALE GENOMIC DNA]</scope>
    <source>
        <strain evidence="10 11">X9-2-2</strain>
    </source>
</reference>
<dbReference type="PANTHER" id="PTHR11795">
    <property type="entry name" value="BRANCHED-CHAIN AMINO ACID TRANSPORT SYSTEM PERMEASE PROTEIN LIVH"/>
    <property type="match status" value="1"/>
</dbReference>
<feature type="transmembrane region" description="Helical" evidence="9">
    <location>
        <begin position="6"/>
        <end position="28"/>
    </location>
</feature>
<dbReference type="GO" id="GO:0005886">
    <property type="term" value="C:plasma membrane"/>
    <property type="evidence" value="ECO:0007669"/>
    <property type="project" value="UniProtKB-SubCell"/>
</dbReference>
<comment type="similarity">
    <text evidence="8">Belongs to the binding-protein-dependent transport system permease family. LivHM subfamily.</text>
</comment>
<dbReference type="CDD" id="cd06582">
    <property type="entry name" value="TM_PBP1_LivH_like"/>
    <property type="match status" value="1"/>
</dbReference>
<protein>
    <submittedName>
        <fullName evidence="10">Branched-chain amino acid ABC transporter permease</fullName>
    </submittedName>
</protein>
<dbReference type="InterPro" id="IPR052157">
    <property type="entry name" value="BCAA_transport_permease"/>
</dbReference>
<keyword evidence="4 9" id="KW-0812">Transmembrane</keyword>
<keyword evidence="6 9" id="KW-1133">Transmembrane helix</keyword>
<name>A0A2G1QMD6_9HYPH</name>
<evidence type="ECO:0000256" key="2">
    <source>
        <dbReference type="ARBA" id="ARBA00022448"/>
    </source>
</evidence>
<evidence type="ECO:0000256" key="9">
    <source>
        <dbReference type="SAM" id="Phobius"/>
    </source>
</evidence>
<evidence type="ECO:0000256" key="1">
    <source>
        <dbReference type="ARBA" id="ARBA00004651"/>
    </source>
</evidence>
<feature type="transmembrane region" description="Helical" evidence="9">
    <location>
        <begin position="60"/>
        <end position="79"/>
    </location>
</feature>
<dbReference type="PANTHER" id="PTHR11795:SF450">
    <property type="entry name" value="ABC TRANSPORTER PERMEASE PROTEIN"/>
    <property type="match status" value="1"/>
</dbReference>
<feature type="transmembrane region" description="Helical" evidence="9">
    <location>
        <begin position="265"/>
        <end position="284"/>
    </location>
</feature>
<feature type="transmembrane region" description="Helical" evidence="9">
    <location>
        <begin position="135"/>
        <end position="162"/>
    </location>
</feature>
<dbReference type="AlphaFoldDB" id="A0A2G1QMD6"/>
<evidence type="ECO:0000256" key="3">
    <source>
        <dbReference type="ARBA" id="ARBA00022475"/>
    </source>
</evidence>
<dbReference type="GO" id="GO:0022857">
    <property type="term" value="F:transmembrane transporter activity"/>
    <property type="evidence" value="ECO:0007669"/>
    <property type="project" value="InterPro"/>
</dbReference>
<comment type="caution">
    <text evidence="10">The sequence shown here is derived from an EMBL/GenBank/DDBJ whole genome shotgun (WGS) entry which is preliminary data.</text>
</comment>
<keyword evidence="7 9" id="KW-0472">Membrane</keyword>
<keyword evidence="2" id="KW-0813">Transport</keyword>
<dbReference type="OrthoDB" id="9797267at2"/>
<evidence type="ECO:0000256" key="8">
    <source>
        <dbReference type="ARBA" id="ARBA00037998"/>
    </source>
</evidence>
<dbReference type="Pfam" id="PF02653">
    <property type="entry name" value="BPD_transp_2"/>
    <property type="match status" value="1"/>
</dbReference>
<keyword evidence="5" id="KW-0029">Amino-acid transport</keyword>
<organism evidence="10 11">
    <name type="scientific">Zhengella mangrovi</name>
    <dbReference type="NCBI Taxonomy" id="1982044"/>
    <lineage>
        <taxon>Bacteria</taxon>
        <taxon>Pseudomonadati</taxon>
        <taxon>Pseudomonadota</taxon>
        <taxon>Alphaproteobacteria</taxon>
        <taxon>Hyphomicrobiales</taxon>
        <taxon>Notoacmeibacteraceae</taxon>
        <taxon>Zhengella</taxon>
    </lineage>
</organism>
<dbReference type="GO" id="GO:0006865">
    <property type="term" value="P:amino acid transport"/>
    <property type="evidence" value="ECO:0007669"/>
    <property type="project" value="UniProtKB-KW"/>
</dbReference>
<gene>
    <name evidence="10" type="ORF">CSC94_13485</name>
</gene>
<evidence type="ECO:0000313" key="11">
    <source>
        <dbReference type="Proteomes" id="UP000221168"/>
    </source>
</evidence>
<proteinExistence type="inferred from homology"/>
<evidence type="ECO:0000256" key="4">
    <source>
        <dbReference type="ARBA" id="ARBA00022692"/>
    </source>
</evidence>
<evidence type="ECO:0000256" key="5">
    <source>
        <dbReference type="ARBA" id="ARBA00022970"/>
    </source>
</evidence>
<evidence type="ECO:0000256" key="7">
    <source>
        <dbReference type="ARBA" id="ARBA00023136"/>
    </source>
</evidence>
<dbReference type="Proteomes" id="UP000221168">
    <property type="component" value="Unassembled WGS sequence"/>
</dbReference>
<keyword evidence="11" id="KW-1185">Reference proteome</keyword>
<feature type="transmembrane region" description="Helical" evidence="9">
    <location>
        <begin position="227"/>
        <end position="253"/>
    </location>
</feature>
<dbReference type="RefSeq" id="WP_099306871.1">
    <property type="nucleotide sequence ID" value="NZ_PDVP01000007.1"/>
</dbReference>